<keyword evidence="4" id="KW-1185">Reference proteome</keyword>
<dbReference type="RefSeq" id="WP_264327656.1">
    <property type="nucleotide sequence ID" value="NZ_JADEXQ010000128.1"/>
</dbReference>
<evidence type="ECO:0000313" key="3">
    <source>
        <dbReference type="EMBL" id="MBE9032837.1"/>
    </source>
</evidence>
<gene>
    <name evidence="3" type="ORF">IQ266_24175</name>
</gene>
<proteinExistence type="predicted"/>
<feature type="domain" description="Glycosyl transferase family 1" evidence="2">
    <location>
        <begin position="207"/>
        <end position="363"/>
    </location>
</feature>
<dbReference type="AlphaFoldDB" id="A0A928Z6A8"/>
<dbReference type="EMBL" id="JADEXQ010000128">
    <property type="protein sequence ID" value="MBE9032837.1"/>
    <property type="molecule type" value="Genomic_DNA"/>
</dbReference>
<dbReference type="PANTHER" id="PTHR12526">
    <property type="entry name" value="GLYCOSYLTRANSFERASE"/>
    <property type="match status" value="1"/>
</dbReference>
<evidence type="ECO:0000256" key="1">
    <source>
        <dbReference type="SAM" id="MobiDB-lite"/>
    </source>
</evidence>
<dbReference type="PANTHER" id="PTHR12526:SF636">
    <property type="entry name" value="BLL3647 PROTEIN"/>
    <property type="match status" value="1"/>
</dbReference>
<dbReference type="Proteomes" id="UP000625316">
    <property type="component" value="Unassembled WGS sequence"/>
</dbReference>
<dbReference type="Gene3D" id="3.40.50.2000">
    <property type="entry name" value="Glycogen Phosphorylase B"/>
    <property type="match status" value="1"/>
</dbReference>
<comment type="caution">
    <text evidence="3">The sequence shown here is derived from an EMBL/GenBank/DDBJ whole genome shotgun (WGS) entry which is preliminary data.</text>
</comment>
<protein>
    <submittedName>
        <fullName evidence="3">Glycosyltransferase family 4 protein</fullName>
    </submittedName>
</protein>
<accession>A0A928Z6A8</accession>
<dbReference type="Pfam" id="PF00534">
    <property type="entry name" value="Glycos_transf_1"/>
    <property type="match status" value="1"/>
</dbReference>
<name>A0A928Z6A8_9CYAN</name>
<evidence type="ECO:0000313" key="4">
    <source>
        <dbReference type="Proteomes" id="UP000625316"/>
    </source>
</evidence>
<reference evidence="3" key="1">
    <citation type="submission" date="2020-10" db="EMBL/GenBank/DDBJ databases">
        <authorList>
            <person name="Castelo-Branco R."/>
            <person name="Eusebio N."/>
            <person name="Adriana R."/>
            <person name="Vieira A."/>
            <person name="Brugerolle De Fraissinette N."/>
            <person name="Rezende De Castro R."/>
            <person name="Schneider M.P."/>
            <person name="Vasconcelos V."/>
            <person name="Leao P.N."/>
        </authorList>
    </citation>
    <scope>NUCLEOTIDE SEQUENCE</scope>
    <source>
        <strain evidence="3">LEGE 11480</strain>
    </source>
</reference>
<dbReference type="GO" id="GO:0016757">
    <property type="term" value="F:glycosyltransferase activity"/>
    <property type="evidence" value="ECO:0007669"/>
    <property type="project" value="InterPro"/>
</dbReference>
<sequence length="448" mass="51034">MRINYFSPLLPSQSGISEVAEQVVPALSQYATVTVWTDQTEWSQALAQSAKIRQYDPNDVSWRELNDTDLNVYHIGNNVHFHHGIWQISNRVPGLVVVHDVKLQHLFYGITCVRGRDGEGYIREISRRYGHEAGITARRFLSGEVPIAAVEDFSMTEWALENAAAVMVHTRTAFQQIAQADRWPVGYQPLAFHTPPILRERPRQAPPYRLVIFGYIAYNRRVEAVLEALGKFAQRRKFQLDIYGKLDDPDSINGCIQQFNLKAQVKVHGFVDDAVLDRALSEAHLAINLRYPTMGEASISQLRIWRHALPALVTQVGWYAEQPEDIVCFVRPEHEVEDIQQHLAALIKQPEHFRAMGQRGRQRLESMHSPDAYAQAIVRFAAQLKPGYQNLTTQYWLEQVAGIMAPWQAGELSDRDLDRVTQTISWLSHPTNQPGNIDSITSTKKSPR</sequence>
<organism evidence="3 4">
    <name type="scientific">Romeriopsis navalis LEGE 11480</name>
    <dbReference type="NCBI Taxonomy" id="2777977"/>
    <lineage>
        <taxon>Bacteria</taxon>
        <taxon>Bacillati</taxon>
        <taxon>Cyanobacteriota</taxon>
        <taxon>Cyanophyceae</taxon>
        <taxon>Leptolyngbyales</taxon>
        <taxon>Leptolyngbyaceae</taxon>
        <taxon>Romeriopsis</taxon>
        <taxon>Romeriopsis navalis</taxon>
    </lineage>
</organism>
<feature type="region of interest" description="Disordered" evidence="1">
    <location>
        <begin position="427"/>
        <end position="448"/>
    </location>
</feature>
<dbReference type="InterPro" id="IPR001296">
    <property type="entry name" value="Glyco_trans_1"/>
</dbReference>
<evidence type="ECO:0000259" key="2">
    <source>
        <dbReference type="Pfam" id="PF00534"/>
    </source>
</evidence>
<dbReference type="SUPFAM" id="SSF53756">
    <property type="entry name" value="UDP-Glycosyltransferase/glycogen phosphorylase"/>
    <property type="match status" value="1"/>
</dbReference>